<dbReference type="Gene3D" id="3.90.220.20">
    <property type="entry name" value="DNA methylase specificity domains"/>
    <property type="match status" value="2"/>
</dbReference>
<dbReference type="Proteomes" id="UP000225275">
    <property type="component" value="Unassembled WGS sequence"/>
</dbReference>
<feature type="domain" description="Type I restriction modification DNA specificity" evidence="4">
    <location>
        <begin position="3"/>
        <end position="168"/>
    </location>
</feature>
<protein>
    <recommendedName>
        <fullName evidence="4">Type I restriction modification DNA specificity domain-containing protein</fullName>
    </recommendedName>
</protein>
<reference evidence="5" key="1">
    <citation type="submission" date="2017-01" db="EMBL/GenBank/DDBJ databases">
        <authorList>
            <person name="Lo R."/>
        </authorList>
    </citation>
    <scope>NUCLEOTIDE SEQUENCE</scope>
    <source>
        <strain evidence="5">537</strain>
    </source>
</reference>
<proteinExistence type="inferred from homology"/>
<evidence type="ECO:0000313" key="6">
    <source>
        <dbReference type="Proteomes" id="UP000225275"/>
    </source>
</evidence>
<evidence type="ECO:0000256" key="1">
    <source>
        <dbReference type="ARBA" id="ARBA00010923"/>
    </source>
</evidence>
<reference evidence="5" key="2">
    <citation type="journal article" date="2018" name="Food Control">
        <title>Characterization of Lactococcus lactis isolates from herbs, fruits and vegetables for use as biopreservatives against Listeria monocytogenes in cheese.</title>
        <authorList>
            <person name="Ho V."/>
            <person name="Lo R."/>
            <person name="Bansal N."/>
            <person name="Turner M.S."/>
        </authorList>
    </citation>
    <scope>NUCLEOTIDE SEQUENCE</scope>
    <source>
        <strain evidence="5">537</strain>
    </source>
</reference>
<dbReference type="Pfam" id="PF01420">
    <property type="entry name" value="Methylase_S"/>
    <property type="match status" value="1"/>
</dbReference>
<dbReference type="InterPro" id="IPR000055">
    <property type="entry name" value="Restrct_endonuc_typeI_TRD"/>
</dbReference>
<dbReference type="InterPro" id="IPR052021">
    <property type="entry name" value="Type-I_RS_S_subunit"/>
</dbReference>
<dbReference type="EMBL" id="MTJS01000002">
    <property type="protein sequence ID" value="PFG89086.1"/>
    <property type="molecule type" value="Genomic_DNA"/>
</dbReference>
<evidence type="ECO:0000313" key="5">
    <source>
        <dbReference type="EMBL" id="PFG89086.1"/>
    </source>
</evidence>
<dbReference type="RefSeq" id="WP_306659630.1">
    <property type="nucleotide sequence ID" value="NZ_MTJS01000002.1"/>
</dbReference>
<evidence type="ECO:0000256" key="2">
    <source>
        <dbReference type="ARBA" id="ARBA00022747"/>
    </source>
</evidence>
<evidence type="ECO:0000256" key="3">
    <source>
        <dbReference type="ARBA" id="ARBA00023125"/>
    </source>
</evidence>
<keyword evidence="2" id="KW-0680">Restriction system</keyword>
<evidence type="ECO:0000259" key="4">
    <source>
        <dbReference type="Pfam" id="PF01420"/>
    </source>
</evidence>
<dbReference type="PANTHER" id="PTHR30408:SF12">
    <property type="entry name" value="TYPE I RESTRICTION ENZYME MJAVIII SPECIFICITY SUBUNIT"/>
    <property type="match status" value="1"/>
</dbReference>
<gene>
    <name evidence="5" type="ORF">BW154_06305</name>
</gene>
<accession>A0AAP8JDR4</accession>
<comment type="similarity">
    <text evidence="1">Belongs to the type-I restriction system S methylase family.</text>
</comment>
<sequence length="378" mass="44262">MNAWELRKLSDIVVRLSKSSINNQLPKVEFEDIIASEGRLNKDVSHKFDDRKGILFEPNNILYGKLRPYLKNWLFADFKGIALGDFWVFKPINSEPKFIYCLIQSDNYQRVANDTSGTKMPRSDWKKVSSSYFSIPRSIEEQEKIGNLFKQLDNTITLHQRKLDKLKQLKQGYLQQMFLKNDEKVPRVRFANFDDEWGQRKAKDIFKPRIEKGKPELPVLSVTQYNGVVYRDNVGINIKYDKNTLINYKVIHKNDFVISLRSFQGGFELSDKLGISSPAYTIFIPQDSKSHDSLFWKNQFKTYKFIESLKSVTFGIRDGKSISFSEFGTLKLRFPNQKHEQKLVGLLFEKLNHTIVLHQSKIEKLKLLKQVLLQKMFI</sequence>
<dbReference type="GO" id="GO:0003677">
    <property type="term" value="F:DNA binding"/>
    <property type="evidence" value="ECO:0007669"/>
    <property type="project" value="UniProtKB-KW"/>
</dbReference>
<name>A0AAP8JDR4_9LACT</name>
<dbReference type="PANTHER" id="PTHR30408">
    <property type="entry name" value="TYPE-1 RESTRICTION ENZYME ECOKI SPECIFICITY PROTEIN"/>
    <property type="match status" value="1"/>
</dbReference>
<dbReference type="SUPFAM" id="SSF116734">
    <property type="entry name" value="DNA methylase specificity domain"/>
    <property type="match status" value="2"/>
</dbReference>
<comment type="caution">
    <text evidence="5">The sequence shown here is derived from an EMBL/GenBank/DDBJ whole genome shotgun (WGS) entry which is preliminary data.</text>
</comment>
<dbReference type="AlphaFoldDB" id="A0AAP8JDR4"/>
<organism evidence="5 6">
    <name type="scientific">Lactococcus lactis</name>
    <dbReference type="NCBI Taxonomy" id="1358"/>
    <lineage>
        <taxon>Bacteria</taxon>
        <taxon>Bacillati</taxon>
        <taxon>Bacillota</taxon>
        <taxon>Bacilli</taxon>
        <taxon>Lactobacillales</taxon>
        <taxon>Streptococcaceae</taxon>
        <taxon>Lactococcus</taxon>
    </lineage>
</organism>
<dbReference type="InterPro" id="IPR044946">
    <property type="entry name" value="Restrct_endonuc_typeI_TRD_sf"/>
</dbReference>
<dbReference type="GO" id="GO:0009307">
    <property type="term" value="P:DNA restriction-modification system"/>
    <property type="evidence" value="ECO:0007669"/>
    <property type="project" value="UniProtKB-KW"/>
</dbReference>
<keyword evidence="3" id="KW-0238">DNA-binding</keyword>